<gene>
    <name evidence="2" type="ORF">QVD17_38766</name>
</gene>
<evidence type="ECO:0000313" key="2">
    <source>
        <dbReference type="EMBL" id="KAK1407155.1"/>
    </source>
</evidence>
<protein>
    <recommendedName>
        <fullName evidence="1">Sacsin/Nov domain-containing protein</fullName>
    </recommendedName>
</protein>
<feature type="domain" description="Sacsin/Nov" evidence="1">
    <location>
        <begin position="31"/>
        <end position="148"/>
    </location>
</feature>
<dbReference type="SUPFAM" id="SSF55874">
    <property type="entry name" value="ATPase domain of HSP90 chaperone/DNA topoisomerase II/histidine kinase"/>
    <property type="match status" value="1"/>
</dbReference>
<dbReference type="InterPro" id="IPR036890">
    <property type="entry name" value="HATPase_C_sf"/>
</dbReference>
<dbReference type="EMBL" id="JAUHHV010000011">
    <property type="protein sequence ID" value="KAK1407155.1"/>
    <property type="molecule type" value="Genomic_DNA"/>
</dbReference>
<dbReference type="Gene3D" id="3.30.565.10">
    <property type="entry name" value="Histidine kinase-like ATPase, C-terminal domain"/>
    <property type="match status" value="1"/>
</dbReference>
<evidence type="ECO:0000259" key="1">
    <source>
        <dbReference type="Pfam" id="PF25794"/>
    </source>
</evidence>
<name>A0AAD8JSQ5_TARER</name>
<proteinExistence type="predicted"/>
<dbReference type="PANTHER" id="PTHR32387:SF3">
    <property type="entry name" value="ATP_DNA BINDING PROTEIN"/>
    <property type="match status" value="1"/>
</dbReference>
<organism evidence="2 3">
    <name type="scientific">Tagetes erecta</name>
    <name type="common">African marigold</name>
    <dbReference type="NCBI Taxonomy" id="13708"/>
    <lineage>
        <taxon>Eukaryota</taxon>
        <taxon>Viridiplantae</taxon>
        <taxon>Streptophyta</taxon>
        <taxon>Embryophyta</taxon>
        <taxon>Tracheophyta</taxon>
        <taxon>Spermatophyta</taxon>
        <taxon>Magnoliopsida</taxon>
        <taxon>eudicotyledons</taxon>
        <taxon>Gunneridae</taxon>
        <taxon>Pentapetalae</taxon>
        <taxon>asterids</taxon>
        <taxon>campanulids</taxon>
        <taxon>Asterales</taxon>
        <taxon>Asteraceae</taxon>
        <taxon>Asteroideae</taxon>
        <taxon>Heliantheae alliance</taxon>
        <taxon>Tageteae</taxon>
        <taxon>Tagetes</taxon>
    </lineage>
</organism>
<dbReference type="Pfam" id="PF25794">
    <property type="entry name" value="SACS"/>
    <property type="match status" value="1"/>
</dbReference>
<dbReference type="Proteomes" id="UP001229421">
    <property type="component" value="Unassembled WGS sequence"/>
</dbReference>
<sequence length="1713" mass="195932">MALMISPAKQHVAEIRRTKFSIGGEPNPLTEDLHQAVKKLSDELYAKDVHFLMELIQNAEDNEYPEGVDPSLEFVITSKDITNTGASATLLVFNNEIGFSRKNIDSICSVGRSTKKDLRKHGYIGEKGIGFKSVFLITAQPYIFSNGYQIRFNEKPCQHCNLGYVVPEWVDEDPTLEAIKSIYGLPTALPTTILVLPLKSAKVKQVKNQLSSVHPELLLFLSKIKQFSIREFIEDPKLNTVREISISSEKNSATSKSKNVDFYKLRLTVDDIHHKADNECSYFMWKQRFPVKKENKVDMRREVDEWVITLAFPLGKRLTSYTSFPGIYSFLPTETVTNFPFIIQADFLLASSRENILWDNKWNQGILDCVPLAFVSAFVSMVKSVNANVSSFPGIFQLLPVHSSTHPKLNCLRDIIKAKLMNENIVPYESYSVKNLFGKPKEVYRLKPAFSSILSMAANEGVNLHNISSHGAYLLDQSFDEKDYDAILDFLEIQEVDCEWYAKCIANSNLVMGVSEDVYIQLLLFLAEDWDSLYHNTNIRNVPLLKYVDLDGNVELFNINAVSCSKKLLVAGSSRYASWLINWNKEFGCTTGQFFFPIVTQEAIRSCSERYMLENWLKYEANVTFVNVGGYARHVCRSLKHERQLTITYAHFLCLSLKKNYLQKHDIKKFCDDMPYIVKGSGATVYGDRVLVPANGSNWGELFGVNLWEQHGYDELVEDYTRDASYFGNDISGKELVYFLETCAEASDIPHLSPPDAAIPTMFSPLSKENALSLLVYLGCLRFCEVDLPESFLSSIKCGSWLKVCCSGSPEYRPPSESFMLDSSTRHLLQNGPMLVDIPLVDTLFYGNEIKEYKKELKICGVRFKRKDVFEYIGKRLTCLATSSELTRDNVFSILQFIRYLGANHLSASCIDFIKSVRGGKWLRTSQGYMTPSNSILFSNEWNVASQISDIPIINQDYYGEDLLSFKRELNQLSVVVNFNPNCYQIVSDNLKSSLSFTSLSSDATFLILRCLQKLNPSDKLVRALQNKNWLRTNLGNRCPSECFLISLESNWGCLMQVFKSFPILDEEYYGKSIFSMSQELKKIGVTVDFEDASKAFTCTFKQHASSFSLTKEHVLSFLSCYRYLKEKNVKLPLELLNCIHNEKWLQTKSHGYRSPNECILFGNDWEPISSISLLPFINDCSYFYGNKIHCYKEELKQLGVTTDFKDSAKFVAMGVVFLDDFSTTTPATTYALLDSLKKLEKTETDIRGKFVKLFSRKKMLKTNFGYKRPNECLLFSPAWDPFLKCSDGPFLDEVFYGNRIRFYKEELNVLGVITDVNNGCRLVSSYLNSHTNFLTISRIYNYLSEFKWKPADDDSKKIWIPQGTDNGKWVDPNDCVLYDENKLFGEKLNVLEKFKYEKKTLDLFANTFNVKVHPSVEDYCKLWKNWESSGHQITNAECCAFWDFVVKNWNSKTEKTFKNNLSKLPVLDRTFGGILLFNKNDVFIGDDLFLTSLFKSCSRTIFVWFPQPTINFLTRNKLVGIYTQLGVRTLSESVHKRIPEVDNRLVQINPREKINKKGLLKLILGFLADPCHKLDTERRHEAVSRLLAVEAFETLEPQMTVGYSLSLTFGDVLNVEDKRMIWWDKNSSKLFTTKIDNCCGFKNAIEYVCQFSEVIADGVLWENEELVPQLSELIKLGFLVLFDDKAVDSLMKAKNLQISAADQRYLSSIFSS</sequence>
<dbReference type="InterPro" id="IPR052957">
    <property type="entry name" value="Auxin_embryo_med"/>
</dbReference>
<keyword evidence="3" id="KW-1185">Reference proteome</keyword>
<evidence type="ECO:0000313" key="3">
    <source>
        <dbReference type="Proteomes" id="UP001229421"/>
    </source>
</evidence>
<reference evidence="2" key="1">
    <citation type="journal article" date="2023" name="bioRxiv">
        <title>Improved chromosome-level genome assembly for marigold (Tagetes erecta).</title>
        <authorList>
            <person name="Jiang F."/>
            <person name="Yuan L."/>
            <person name="Wang S."/>
            <person name="Wang H."/>
            <person name="Xu D."/>
            <person name="Wang A."/>
            <person name="Fan W."/>
        </authorList>
    </citation>
    <scope>NUCLEOTIDE SEQUENCE</scope>
    <source>
        <strain evidence="2">WSJ</strain>
        <tissue evidence="2">Leaf</tissue>
    </source>
</reference>
<dbReference type="PANTHER" id="PTHR32387">
    <property type="entry name" value="WU:FJ29H11"/>
    <property type="match status" value="1"/>
</dbReference>
<comment type="caution">
    <text evidence="2">The sequence shown here is derived from an EMBL/GenBank/DDBJ whole genome shotgun (WGS) entry which is preliminary data.</text>
</comment>
<accession>A0AAD8JSQ5</accession>
<dbReference type="InterPro" id="IPR058210">
    <property type="entry name" value="SACS/Nov_dom"/>
</dbReference>
<dbReference type="NCBIfam" id="NF047352">
    <property type="entry name" value="P_loop_sacsin"/>
    <property type="match status" value="1"/>
</dbReference>